<name>A0A317EZ28_9SPHI</name>
<gene>
    <name evidence="1" type="ORF">DF947_11490</name>
</gene>
<dbReference type="EMBL" id="QGNY01000004">
    <property type="protein sequence ID" value="PWS31223.1"/>
    <property type="molecule type" value="Genomic_DNA"/>
</dbReference>
<evidence type="ECO:0000313" key="1">
    <source>
        <dbReference type="EMBL" id="PWS31223.1"/>
    </source>
</evidence>
<protein>
    <submittedName>
        <fullName evidence="1">Uncharacterized protein</fullName>
    </submittedName>
</protein>
<dbReference type="Proteomes" id="UP000245391">
    <property type="component" value="Unassembled WGS sequence"/>
</dbReference>
<evidence type="ECO:0000313" key="2">
    <source>
        <dbReference type="Proteomes" id="UP000245391"/>
    </source>
</evidence>
<keyword evidence="2" id="KW-1185">Reference proteome</keyword>
<comment type="caution">
    <text evidence="1">The sequence shown here is derived from an EMBL/GenBank/DDBJ whole genome shotgun (WGS) entry which is preliminary data.</text>
</comment>
<dbReference type="AlphaFoldDB" id="A0A317EZ28"/>
<accession>A0A317EZ28</accession>
<sequence length="99" mass="11348">MKFRIFLIIFSLIVITSIAYDNYYTTNTVSGSYCYEFPFAVPEGPSENDNLTLYENGNSKSDTWGSGIYKIKGSRITFMTHELGFQTHLYRPFFGGNLE</sequence>
<organism evidence="1 2">
    <name type="scientific">Pedobacter paludis</name>
    <dbReference type="NCBI Taxonomy" id="2203212"/>
    <lineage>
        <taxon>Bacteria</taxon>
        <taxon>Pseudomonadati</taxon>
        <taxon>Bacteroidota</taxon>
        <taxon>Sphingobacteriia</taxon>
        <taxon>Sphingobacteriales</taxon>
        <taxon>Sphingobacteriaceae</taxon>
        <taxon>Pedobacter</taxon>
    </lineage>
</organism>
<proteinExistence type="predicted"/>
<reference evidence="2" key="1">
    <citation type="submission" date="2018-05" db="EMBL/GenBank/DDBJ databases">
        <title>Pedobacter paludis sp. nov., isolated from wetland soil.</title>
        <authorList>
            <person name="Zhang Y."/>
        </authorList>
    </citation>
    <scope>NUCLEOTIDE SEQUENCE [LARGE SCALE GENOMIC DNA]</scope>
    <source>
        <strain evidence="2">R-8</strain>
    </source>
</reference>